<evidence type="ECO:0000313" key="3">
    <source>
        <dbReference type="Proteomes" id="UP000675880"/>
    </source>
</evidence>
<dbReference type="EMBL" id="CAJNBJ010000018">
    <property type="protein sequence ID" value="CAE6787859.1"/>
    <property type="molecule type" value="Genomic_DNA"/>
</dbReference>
<dbReference type="Proteomes" id="UP000675880">
    <property type="component" value="Unassembled WGS sequence"/>
</dbReference>
<keyword evidence="3" id="KW-1185">Reference proteome</keyword>
<feature type="region of interest" description="Disordered" evidence="1">
    <location>
        <begin position="1"/>
        <end position="68"/>
    </location>
</feature>
<proteinExistence type="predicted"/>
<name>A0ABN7MBF0_9BACT</name>
<organism evidence="2 3">
    <name type="scientific">Nitrospira defluvii</name>
    <dbReference type="NCBI Taxonomy" id="330214"/>
    <lineage>
        <taxon>Bacteria</taxon>
        <taxon>Pseudomonadati</taxon>
        <taxon>Nitrospirota</taxon>
        <taxon>Nitrospiria</taxon>
        <taxon>Nitrospirales</taxon>
        <taxon>Nitrospiraceae</taxon>
        <taxon>Nitrospira</taxon>
    </lineage>
</organism>
<gene>
    <name evidence="2" type="ORF">NSPZN2_50200</name>
</gene>
<evidence type="ECO:0000313" key="2">
    <source>
        <dbReference type="EMBL" id="CAE6787859.1"/>
    </source>
</evidence>
<feature type="compositionally biased region" description="Basic and acidic residues" evidence="1">
    <location>
        <begin position="20"/>
        <end position="32"/>
    </location>
</feature>
<evidence type="ECO:0000256" key="1">
    <source>
        <dbReference type="SAM" id="MobiDB-lite"/>
    </source>
</evidence>
<sequence length="68" mass="7547">MLHVKRSNMRGGSSPLARGTLDKRPIFGKEGRFIPTRAGNTYPPKTPQNRETVHPHSRGEHSVIALTT</sequence>
<protein>
    <submittedName>
        <fullName evidence="2">Uncharacterized protein</fullName>
    </submittedName>
</protein>
<comment type="caution">
    <text evidence="2">The sequence shown here is derived from an EMBL/GenBank/DDBJ whole genome shotgun (WGS) entry which is preliminary data.</text>
</comment>
<reference evidence="2 3" key="1">
    <citation type="submission" date="2021-02" db="EMBL/GenBank/DDBJ databases">
        <authorList>
            <person name="Han P."/>
        </authorList>
    </citation>
    <scope>NUCLEOTIDE SEQUENCE [LARGE SCALE GENOMIC DNA]</scope>
    <source>
        <strain evidence="2">Candidatus Nitrospira sp. ZN2</strain>
    </source>
</reference>
<accession>A0ABN7MBF0</accession>
<feature type="compositionally biased region" description="Basic and acidic residues" evidence="1">
    <location>
        <begin position="51"/>
        <end position="61"/>
    </location>
</feature>